<protein>
    <submittedName>
        <fullName evidence="2">Uncharacterized protein</fullName>
    </submittedName>
</protein>
<name>A0A0B7AX14_9EUPU</name>
<proteinExistence type="predicted"/>
<feature type="region of interest" description="Disordered" evidence="1">
    <location>
        <begin position="1"/>
        <end position="20"/>
    </location>
</feature>
<dbReference type="EMBL" id="HACG01037736">
    <property type="protein sequence ID" value="CEK84601.1"/>
    <property type="molecule type" value="Transcribed_RNA"/>
</dbReference>
<organism evidence="2">
    <name type="scientific">Arion vulgaris</name>
    <dbReference type="NCBI Taxonomy" id="1028688"/>
    <lineage>
        <taxon>Eukaryota</taxon>
        <taxon>Metazoa</taxon>
        <taxon>Spiralia</taxon>
        <taxon>Lophotrochozoa</taxon>
        <taxon>Mollusca</taxon>
        <taxon>Gastropoda</taxon>
        <taxon>Heterobranchia</taxon>
        <taxon>Euthyneura</taxon>
        <taxon>Panpulmonata</taxon>
        <taxon>Eupulmonata</taxon>
        <taxon>Stylommatophora</taxon>
        <taxon>Helicina</taxon>
        <taxon>Arionoidea</taxon>
        <taxon>Arionidae</taxon>
        <taxon>Arion</taxon>
    </lineage>
</organism>
<feature type="non-terminal residue" evidence="2">
    <location>
        <position position="56"/>
    </location>
</feature>
<accession>A0A0B7AX14</accession>
<reference evidence="2" key="1">
    <citation type="submission" date="2014-12" db="EMBL/GenBank/DDBJ databases">
        <title>Insight into the proteome of Arion vulgaris.</title>
        <authorList>
            <person name="Aradska J."/>
            <person name="Bulat T."/>
            <person name="Smidak R."/>
            <person name="Sarate P."/>
            <person name="Gangsoo J."/>
            <person name="Sialana F."/>
            <person name="Bilban M."/>
            <person name="Lubec G."/>
        </authorList>
    </citation>
    <scope>NUCLEOTIDE SEQUENCE</scope>
    <source>
        <tissue evidence="2">Skin</tissue>
    </source>
</reference>
<evidence type="ECO:0000256" key="1">
    <source>
        <dbReference type="SAM" id="MobiDB-lite"/>
    </source>
</evidence>
<gene>
    <name evidence="2" type="primary">ORF143575</name>
</gene>
<evidence type="ECO:0000313" key="2">
    <source>
        <dbReference type="EMBL" id="CEK84601.1"/>
    </source>
</evidence>
<dbReference type="AlphaFoldDB" id="A0A0B7AX14"/>
<sequence>MTQTKKRDHAGDRTSVSLMGASSSPFGQMLILQLLLKGSKSEGLTSMQRASPYGSV</sequence>